<dbReference type="Gene3D" id="3.40.50.10540">
    <property type="entry name" value="Crotonobetainyl-coa:carnitine coa-transferase, domain 1"/>
    <property type="match status" value="1"/>
</dbReference>
<evidence type="ECO:0000313" key="2">
    <source>
        <dbReference type="EMBL" id="CAA9463553.1"/>
    </source>
</evidence>
<dbReference type="EMBL" id="CADCVF010000063">
    <property type="protein sequence ID" value="CAA9463553.1"/>
    <property type="molecule type" value="Genomic_DNA"/>
</dbReference>
<name>A0A6J4R3Z0_9ACTN</name>
<protein>
    <submittedName>
        <fullName evidence="2">L-carnitine dehydratase/bile acid-inducible protein F</fullName>
    </submittedName>
</protein>
<dbReference type="InterPro" id="IPR044855">
    <property type="entry name" value="CoA-Trfase_III_dom3_sf"/>
</dbReference>
<dbReference type="Pfam" id="PF02515">
    <property type="entry name" value="CoA_transf_3"/>
    <property type="match status" value="1"/>
</dbReference>
<dbReference type="AlphaFoldDB" id="A0A6J4R3Z0"/>
<dbReference type="InterPro" id="IPR003673">
    <property type="entry name" value="CoA-Trfase_fam_III"/>
</dbReference>
<proteinExistence type="predicted"/>
<dbReference type="GO" id="GO:0008410">
    <property type="term" value="F:CoA-transferase activity"/>
    <property type="evidence" value="ECO:0007669"/>
    <property type="project" value="TreeGrafter"/>
</dbReference>
<sequence>MPMEEGLRGPLVGLRVMDIATVYAAPFAAALLGDYGADVLKVEMPGIGDPLRELEPFDGEESLVWAALSRNKRSVTLDLRKERGQEIFFRLLADQDVLIENFRPGTLDRWGLGIERLREANPDVVVVRVSGYGQTGPYSEKAGFGTPATGFSGFAYITGYPDRPPVLPQVSLADYVTGLFAALGAMTALYHRDALGGEAQEVDAALYESMFRMLETVVTQYDRLGVVTERSGNELGASVPAGIFSSKDDKWMVLTTSTDRTFRRLAKLMGRADMVDVPRYATNRARVRRREEVHGVVADWFASLPAEEIQRQCDESGVPVSVAYNAADIFQDPQYAARDMLVEVEHPTFGSITLPGVVPKFSKMKGSVRGVGPTLGQHNAEVYRGLGLSEDDMKRLREEGVI</sequence>
<reference evidence="2" key="1">
    <citation type="submission" date="2020-02" db="EMBL/GenBank/DDBJ databases">
        <authorList>
            <person name="Meier V. D."/>
        </authorList>
    </citation>
    <scope>NUCLEOTIDE SEQUENCE</scope>
    <source>
        <strain evidence="2">AVDCRST_MAG58</strain>
    </source>
</reference>
<evidence type="ECO:0000256" key="1">
    <source>
        <dbReference type="ARBA" id="ARBA00022679"/>
    </source>
</evidence>
<accession>A0A6J4R3Z0</accession>
<dbReference type="InterPro" id="IPR023606">
    <property type="entry name" value="CoA-Trfase_III_dom_1_sf"/>
</dbReference>
<gene>
    <name evidence="2" type="ORF">AVDCRST_MAG58-3018</name>
</gene>
<dbReference type="SUPFAM" id="SSF89796">
    <property type="entry name" value="CoA-transferase family III (CaiB/BaiF)"/>
    <property type="match status" value="1"/>
</dbReference>
<dbReference type="PANTHER" id="PTHR48207:SF3">
    <property type="entry name" value="SUCCINATE--HYDROXYMETHYLGLUTARATE COA-TRANSFERASE"/>
    <property type="match status" value="1"/>
</dbReference>
<dbReference type="Gene3D" id="3.30.1540.10">
    <property type="entry name" value="formyl-coa transferase, domain 3"/>
    <property type="match status" value="1"/>
</dbReference>
<organism evidence="2">
    <name type="scientific">uncultured Rubrobacteraceae bacterium</name>
    <dbReference type="NCBI Taxonomy" id="349277"/>
    <lineage>
        <taxon>Bacteria</taxon>
        <taxon>Bacillati</taxon>
        <taxon>Actinomycetota</taxon>
        <taxon>Rubrobacteria</taxon>
        <taxon>Rubrobacterales</taxon>
        <taxon>Rubrobacteraceae</taxon>
        <taxon>environmental samples</taxon>
    </lineage>
</organism>
<dbReference type="InterPro" id="IPR050483">
    <property type="entry name" value="CoA-transferase_III_domain"/>
</dbReference>
<dbReference type="PANTHER" id="PTHR48207">
    <property type="entry name" value="SUCCINATE--HYDROXYMETHYLGLUTARATE COA-TRANSFERASE"/>
    <property type="match status" value="1"/>
</dbReference>
<keyword evidence="1" id="KW-0808">Transferase</keyword>